<proteinExistence type="predicted"/>
<feature type="domain" description="DUF4806" evidence="2">
    <location>
        <begin position="115"/>
        <end position="187"/>
    </location>
</feature>
<keyword evidence="3" id="KW-1185">Reference proteome</keyword>
<dbReference type="Pfam" id="PF16064">
    <property type="entry name" value="DUF4806"/>
    <property type="match status" value="1"/>
</dbReference>
<evidence type="ECO:0000256" key="1">
    <source>
        <dbReference type="SAM" id="MobiDB-lite"/>
    </source>
</evidence>
<evidence type="ECO:0000313" key="4">
    <source>
        <dbReference type="RefSeq" id="XP_049310194.1"/>
    </source>
</evidence>
<feature type="region of interest" description="Disordered" evidence="1">
    <location>
        <begin position="32"/>
        <end position="57"/>
    </location>
</feature>
<dbReference type="GeneID" id="125778062"/>
<name>A0ABM3JLT8_BACDO</name>
<reference evidence="3" key="1">
    <citation type="submission" date="2025-05" db="UniProtKB">
        <authorList>
            <consortium name="RefSeq"/>
        </authorList>
    </citation>
    <scope>NUCLEOTIDE SEQUENCE [LARGE SCALE GENOMIC DNA]</scope>
</reference>
<gene>
    <name evidence="4" type="primary">LOC125778062</name>
</gene>
<sequence>MTQQQPNQIRQFDCKENEIIFYDSQIHSENNYSGSSNNNNYLKSNNNTNFPNSNSSNKTCERCKSLEAKIDNLNTKFDNMLDYLKKMMEVQAKQGVQLSVLANKDADMRNLSKLFPIKTIEEMESVNNAINEVNINEYINAIKHLLKGDPEKHFEKIISRSMCNEVNVGGVHGKICLKKYTSLYNAIISGLSATSEKPDKQLSKCLHIVKKRLYRLTTVKKLKIGNN</sequence>
<dbReference type="RefSeq" id="XP_049310194.1">
    <property type="nucleotide sequence ID" value="XM_049454237.1"/>
</dbReference>
<reference evidence="4" key="2">
    <citation type="submission" date="2025-08" db="UniProtKB">
        <authorList>
            <consortium name="RefSeq"/>
        </authorList>
    </citation>
    <scope>IDENTIFICATION</scope>
    <source>
        <tissue evidence="4">Adult</tissue>
    </source>
</reference>
<evidence type="ECO:0000259" key="2">
    <source>
        <dbReference type="Pfam" id="PF16064"/>
    </source>
</evidence>
<accession>A0ABM3JLT8</accession>
<evidence type="ECO:0000313" key="3">
    <source>
        <dbReference type="Proteomes" id="UP001652620"/>
    </source>
</evidence>
<organism evidence="3 4">
    <name type="scientific">Bactrocera dorsalis</name>
    <name type="common">Oriental fruit fly</name>
    <name type="synonym">Dacus dorsalis</name>
    <dbReference type="NCBI Taxonomy" id="27457"/>
    <lineage>
        <taxon>Eukaryota</taxon>
        <taxon>Metazoa</taxon>
        <taxon>Ecdysozoa</taxon>
        <taxon>Arthropoda</taxon>
        <taxon>Hexapoda</taxon>
        <taxon>Insecta</taxon>
        <taxon>Pterygota</taxon>
        <taxon>Neoptera</taxon>
        <taxon>Endopterygota</taxon>
        <taxon>Diptera</taxon>
        <taxon>Brachycera</taxon>
        <taxon>Muscomorpha</taxon>
        <taxon>Tephritoidea</taxon>
        <taxon>Tephritidae</taxon>
        <taxon>Bactrocera</taxon>
        <taxon>Bactrocera</taxon>
    </lineage>
</organism>
<dbReference type="InterPro" id="IPR032071">
    <property type="entry name" value="DUF4806"/>
</dbReference>
<dbReference type="Proteomes" id="UP001652620">
    <property type="component" value="Chromosome 1"/>
</dbReference>
<protein>
    <submittedName>
        <fullName evidence="4">Histone H2B.v2-like</fullName>
    </submittedName>
</protein>